<dbReference type="GO" id="GO:0031593">
    <property type="term" value="F:polyubiquitin modification-dependent protein binding"/>
    <property type="evidence" value="ECO:0007669"/>
    <property type="project" value="TreeGrafter"/>
</dbReference>
<gene>
    <name evidence="2" type="ORF">M422DRAFT_276936</name>
</gene>
<dbReference type="SUPFAM" id="SSF54236">
    <property type="entry name" value="Ubiquitin-like"/>
    <property type="match status" value="1"/>
</dbReference>
<organism evidence="2 3">
    <name type="scientific">Sphaerobolus stellatus (strain SS14)</name>
    <dbReference type="NCBI Taxonomy" id="990650"/>
    <lineage>
        <taxon>Eukaryota</taxon>
        <taxon>Fungi</taxon>
        <taxon>Dikarya</taxon>
        <taxon>Basidiomycota</taxon>
        <taxon>Agaricomycotina</taxon>
        <taxon>Agaricomycetes</taxon>
        <taxon>Phallomycetidae</taxon>
        <taxon>Geastrales</taxon>
        <taxon>Sphaerobolaceae</taxon>
        <taxon>Sphaerobolus</taxon>
    </lineage>
</organism>
<feature type="domain" description="Ubiquitin-like" evidence="1">
    <location>
        <begin position="13"/>
        <end position="82"/>
    </location>
</feature>
<dbReference type="GO" id="GO:0006511">
    <property type="term" value="P:ubiquitin-dependent protein catabolic process"/>
    <property type="evidence" value="ECO:0007669"/>
    <property type="project" value="TreeGrafter"/>
</dbReference>
<dbReference type="InterPro" id="IPR000626">
    <property type="entry name" value="Ubiquitin-like_dom"/>
</dbReference>
<dbReference type="EMBL" id="KN838072">
    <property type="protein sequence ID" value="KIJ22606.1"/>
    <property type="molecule type" value="Genomic_DNA"/>
</dbReference>
<evidence type="ECO:0000313" key="3">
    <source>
        <dbReference type="Proteomes" id="UP000054279"/>
    </source>
</evidence>
<dbReference type="InterPro" id="IPR019956">
    <property type="entry name" value="Ubiquitin_dom"/>
</dbReference>
<name>A0A0C9UAR7_SPHS4</name>
<dbReference type="Proteomes" id="UP000054279">
    <property type="component" value="Unassembled WGS sequence"/>
</dbReference>
<dbReference type="InterPro" id="IPR015496">
    <property type="entry name" value="Ubiquilin"/>
</dbReference>
<dbReference type="PANTHER" id="PTHR10677">
    <property type="entry name" value="UBIQUILIN"/>
    <property type="match status" value="1"/>
</dbReference>
<sequence length="189" mass="20553">MSSSTSTDATSQISINIEGPSEPKIQISIAADKTVMDLKRAIAEKLDVEADRQRLIFSGKLLKDDDVLSSYKIKSGHTIHMVKGAAHNNVTASTSTPQPLPAMQAGQNASDPLTLLNSYMGHVAMAGVNLSAGLGFNPNGPKMELPRNARLSSIPPLHSRRRSTQRRLLSNMLYLQEDIYECMQASYSL</sequence>
<dbReference type="PRINTS" id="PR00348">
    <property type="entry name" value="UBIQUITIN"/>
</dbReference>
<dbReference type="HOGENOM" id="CLU_1435286_0_0_1"/>
<accession>A0A0C9UAR7</accession>
<proteinExistence type="predicted"/>
<dbReference type="OrthoDB" id="267397at2759"/>
<evidence type="ECO:0000259" key="1">
    <source>
        <dbReference type="PROSITE" id="PS50053"/>
    </source>
</evidence>
<dbReference type="InterPro" id="IPR029071">
    <property type="entry name" value="Ubiquitin-like_domsf"/>
</dbReference>
<protein>
    <recommendedName>
        <fullName evidence="1">Ubiquitin-like domain-containing protein</fullName>
    </recommendedName>
</protein>
<dbReference type="Pfam" id="PF00240">
    <property type="entry name" value="ubiquitin"/>
    <property type="match status" value="1"/>
</dbReference>
<dbReference type="PANTHER" id="PTHR10677:SF3">
    <property type="entry name" value="FI07626P-RELATED"/>
    <property type="match status" value="1"/>
</dbReference>
<evidence type="ECO:0000313" key="2">
    <source>
        <dbReference type="EMBL" id="KIJ22606.1"/>
    </source>
</evidence>
<dbReference type="Gene3D" id="3.10.20.90">
    <property type="entry name" value="Phosphatidylinositol 3-kinase Catalytic Subunit, Chain A, domain 1"/>
    <property type="match status" value="1"/>
</dbReference>
<dbReference type="CDD" id="cd16106">
    <property type="entry name" value="Ubl_Dsk2p_like"/>
    <property type="match status" value="1"/>
</dbReference>
<reference evidence="2 3" key="1">
    <citation type="submission" date="2014-06" db="EMBL/GenBank/DDBJ databases">
        <title>Evolutionary Origins and Diversification of the Mycorrhizal Mutualists.</title>
        <authorList>
            <consortium name="DOE Joint Genome Institute"/>
            <consortium name="Mycorrhizal Genomics Consortium"/>
            <person name="Kohler A."/>
            <person name="Kuo A."/>
            <person name="Nagy L.G."/>
            <person name="Floudas D."/>
            <person name="Copeland A."/>
            <person name="Barry K.W."/>
            <person name="Cichocki N."/>
            <person name="Veneault-Fourrey C."/>
            <person name="LaButti K."/>
            <person name="Lindquist E.A."/>
            <person name="Lipzen A."/>
            <person name="Lundell T."/>
            <person name="Morin E."/>
            <person name="Murat C."/>
            <person name="Riley R."/>
            <person name="Ohm R."/>
            <person name="Sun H."/>
            <person name="Tunlid A."/>
            <person name="Henrissat B."/>
            <person name="Grigoriev I.V."/>
            <person name="Hibbett D.S."/>
            <person name="Martin F."/>
        </authorList>
    </citation>
    <scope>NUCLEOTIDE SEQUENCE [LARGE SCALE GENOMIC DNA]</scope>
    <source>
        <strain evidence="2 3">SS14</strain>
    </source>
</reference>
<dbReference type="SMART" id="SM00213">
    <property type="entry name" value="UBQ"/>
    <property type="match status" value="1"/>
</dbReference>
<dbReference type="GO" id="GO:0005829">
    <property type="term" value="C:cytosol"/>
    <property type="evidence" value="ECO:0007669"/>
    <property type="project" value="TreeGrafter"/>
</dbReference>
<keyword evidence="3" id="KW-1185">Reference proteome</keyword>
<dbReference type="PROSITE" id="PS50053">
    <property type="entry name" value="UBIQUITIN_2"/>
    <property type="match status" value="1"/>
</dbReference>
<dbReference type="AlphaFoldDB" id="A0A0C9UAR7"/>